<evidence type="ECO:0000313" key="1">
    <source>
        <dbReference type="EMBL" id="CAG8829672.1"/>
    </source>
</evidence>
<protein>
    <submittedName>
        <fullName evidence="1">22125_t:CDS:1</fullName>
    </submittedName>
</protein>
<comment type="caution">
    <text evidence="1">The sequence shown here is derived from an EMBL/GenBank/DDBJ whole genome shotgun (WGS) entry which is preliminary data.</text>
</comment>
<feature type="non-terminal residue" evidence="1">
    <location>
        <position position="1"/>
    </location>
</feature>
<dbReference type="EMBL" id="CAJVQB010041589">
    <property type="protein sequence ID" value="CAG8829672.1"/>
    <property type="molecule type" value="Genomic_DNA"/>
</dbReference>
<organism evidence="1 2">
    <name type="scientific">Gigaspora margarita</name>
    <dbReference type="NCBI Taxonomy" id="4874"/>
    <lineage>
        <taxon>Eukaryota</taxon>
        <taxon>Fungi</taxon>
        <taxon>Fungi incertae sedis</taxon>
        <taxon>Mucoromycota</taxon>
        <taxon>Glomeromycotina</taxon>
        <taxon>Glomeromycetes</taxon>
        <taxon>Diversisporales</taxon>
        <taxon>Gigasporaceae</taxon>
        <taxon>Gigaspora</taxon>
    </lineage>
</organism>
<name>A0ABN7WGU6_GIGMA</name>
<accession>A0ABN7WGU6</accession>
<evidence type="ECO:0000313" key="2">
    <source>
        <dbReference type="Proteomes" id="UP000789901"/>
    </source>
</evidence>
<gene>
    <name evidence="1" type="ORF">GMARGA_LOCUS30050</name>
</gene>
<sequence>YQTKSKGKKSNNGSINEYENLPNSMQLWNITFFEYNFGILNNHMTPHFLQATFFNQYIIENAANYFEQISLQNEYQNIDLDELPLFVSNRHITIEFEKLADFFKKTVLQKENWNLEFDELPQFVSNQHIMIEFEKVTDYFEQIMLQKEDRNLDFDKLSQHISNQHTTVEFEKMPDDLEPILFQREERENSFIDFNELEHNHRDQEFVHFIEDYLKRIRKREEELIRAQEAQDNMSVNNFNVQQTQNAIDKENI</sequence>
<keyword evidence="2" id="KW-1185">Reference proteome</keyword>
<reference evidence="1 2" key="1">
    <citation type="submission" date="2021-06" db="EMBL/GenBank/DDBJ databases">
        <authorList>
            <person name="Kallberg Y."/>
            <person name="Tangrot J."/>
            <person name="Rosling A."/>
        </authorList>
    </citation>
    <scope>NUCLEOTIDE SEQUENCE [LARGE SCALE GENOMIC DNA]</scope>
    <source>
        <strain evidence="1 2">120-4 pot B 10/14</strain>
    </source>
</reference>
<dbReference type="Proteomes" id="UP000789901">
    <property type="component" value="Unassembled WGS sequence"/>
</dbReference>
<proteinExistence type="predicted"/>
<feature type="non-terminal residue" evidence="1">
    <location>
        <position position="253"/>
    </location>
</feature>